<dbReference type="STRING" id="311334.SAMN05421846_109116"/>
<dbReference type="EMBL" id="FNDW01000009">
    <property type="protein sequence ID" value="SDI55351.1"/>
    <property type="molecule type" value="Genomic_DNA"/>
</dbReference>
<accession>A0A1G8LI35</accession>
<feature type="signal peptide" evidence="1">
    <location>
        <begin position="1"/>
        <end position="19"/>
    </location>
</feature>
<evidence type="ECO:0000259" key="2">
    <source>
        <dbReference type="SMART" id="SM00867"/>
    </source>
</evidence>
<dbReference type="Gene3D" id="2.40.128.110">
    <property type="entry name" value="Lipid/polyisoprenoid-binding, YceI-like"/>
    <property type="match status" value="1"/>
</dbReference>
<evidence type="ECO:0000313" key="4">
    <source>
        <dbReference type="Proteomes" id="UP000198869"/>
    </source>
</evidence>
<evidence type="ECO:0000313" key="3">
    <source>
        <dbReference type="EMBL" id="SDI55351.1"/>
    </source>
</evidence>
<proteinExistence type="predicted"/>
<dbReference type="InterPro" id="IPR007372">
    <property type="entry name" value="Lipid/polyisoprenoid-bd_YceI"/>
</dbReference>
<dbReference type="PANTHER" id="PTHR34406">
    <property type="entry name" value="PROTEIN YCEI"/>
    <property type="match status" value="1"/>
</dbReference>
<feature type="chain" id="PRO_5011518030" evidence="1">
    <location>
        <begin position="20"/>
        <end position="211"/>
    </location>
</feature>
<keyword evidence="1" id="KW-0732">Signal</keyword>
<dbReference type="OrthoDB" id="951410at2"/>
<organism evidence="3 4">
    <name type="scientific">Chryseobacterium taeanense</name>
    <dbReference type="NCBI Taxonomy" id="311334"/>
    <lineage>
        <taxon>Bacteria</taxon>
        <taxon>Pseudomonadati</taxon>
        <taxon>Bacteroidota</taxon>
        <taxon>Flavobacteriia</taxon>
        <taxon>Flavobacteriales</taxon>
        <taxon>Weeksellaceae</taxon>
        <taxon>Chryseobacterium group</taxon>
        <taxon>Chryseobacterium</taxon>
    </lineage>
</organism>
<dbReference type="SMART" id="SM00867">
    <property type="entry name" value="YceI"/>
    <property type="match status" value="1"/>
</dbReference>
<reference evidence="4" key="1">
    <citation type="submission" date="2016-10" db="EMBL/GenBank/DDBJ databases">
        <authorList>
            <person name="Varghese N."/>
            <person name="Submissions S."/>
        </authorList>
    </citation>
    <scope>NUCLEOTIDE SEQUENCE [LARGE SCALE GENOMIC DNA]</scope>
    <source>
        <strain evidence="4">DSM 17071</strain>
    </source>
</reference>
<dbReference type="InterPro" id="IPR036761">
    <property type="entry name" value="TTHA0802/YceI-like_sf"/>
</dbReference>
<dbReference type="AlphaFoldDB" id="A0A1G8LI35"/>
<name>A0A1G8LI35_9FLAO</name>
<dbReference type="RefSeq" id="WP_089859622.1">
    <property type="nucleotide sequence ID" value="NZ_FNDW01000009.1"/>
</dbReference>
<feature type="domain" description="Lipid/polyisoprenoid-binding YceI-like" evidence="2">
    <location>
        <begin position="24"/>
        <end position="197"/>
    </location>
</feature>
<sequence length="211" mass="24283">MKRLLLFAMMCVSISFVFGQRKGDKVVKVTSSEIRWWGYKVVKTVPTTHSGTVKLKSGKFTFDKTVLVDGEFVIDMKSIMAGDVSSQDEDMVKLTNDLKSTNFFEVRKFPLAKFHLTKIIPLANSDYNSTVYGDVTIKGVRKTITFPANVYITQFTVVIESAKFSLNRRDFKVFYQSSLKDYFIKNEMDIQFKLSTEKLDNENRTSVKKRK</sequence>
<keyword evidence="4" id="KW-1185">Reference proteome</keyword>
<dbReference type="SUPFAM" id="SSF101874">
    <property type="entry name" value="YceI-like"/>
    <property type="match status" value="1"/>
</dbReference>
<dbReference type="Proteomes" id="UP000198869">
    <property type="component" value="Unassembled WGS sequence"/>
</dbReference>
<dbReference type="PANTHER" id="PTHR34406:SF1">
    <property type="entry name" value="PROTEIN YCEI"/>
    <property type="match status" value="1"/>
</dbReference>
<evidence type="ECO:0000256" key="1">
    <source>
        <dbReference type="SAM" id="SignalP"/>
    </source>
</evidence>
<protein>
    <submittedName>
        <fullName evidence="3">Polyisoprenoid-binding protein YceI</fullName>
    </submittedName>
</protein>
<dbReference type="Pfam" id="PF04264">
    <property type="entry name" value="YceI"/>
    <property type="match status" value="1"/>
</dbReference>
<gene>
    <name evidence="3" type="ORF">SAMN05421846_109116</name>
</gene>